<dbReference type="EMBL" id="CABFNB010000110">
    <property type="protein sequence ID" value="VTZ62686.1"/>
    <property type="molecule type" value="Genomic_DNA"/>
</dbReference>
<dbReference type="InterPro" id="IPR010982">
    <property type="entry name" value="Lambda_DNA-bd_dom_sf"/>
</dbReference>
<evidence type="ECO:0000259" key="2">
    <source>
        <dbReference type="PROSITE" id="PS50943"/>
    </source>
</evidence>
<dbReference type="InterPro" id="IPR013096">
    <property type="entry name" value="Cupin_2"/>
</dbReference>
<dbReference type="InterPro" id="IPR001387">
    <property type="entry name" value="Cro/C1-type_HTH"/>
</dbReference>
<keyword evidence="1" id="KW-0238">DNA-binding</keyword>
<reference evidence="4" key="3">
    <citation type="submission" date="2019-06" db="EMBL/GenBank/DDBJ databases">
        <authorList>
            <person name="Le Quere A."/>
            <person name="Colella S."/>
        </authorList>
    </citation>
    <scope>NUCLEOTIDE SEQUENCE</scope>
    <source>
        <strain evidence="4">EmedicaeMD41</strain>
    </source>
</reference>
<organism evidence="4">
    <name type="scientific">Sinorhizobium medicae</name>
    <dbReference type="NCBI Taxonomy" id="110321"/>
    <lineage>
        <taxon>Bacteria</taxon>
        <taxon>Pseudomonadati</taxon>
        <taxon>Pseudomonadota</taxon>
        <taxon>Alphaproteobacteria</taxon>
        <taxon>Hyphomicrobiales</taxon>
        <taxon>Rhizobiaceae</taxon>
        <taxon>Sinorhizobium/Ensifer group</taxon>
        <taxon>Sinorhizobium</taxon>
    </lineage>
</organism>
<dbReference type="InterPro" id="IPR014710">
    <property type="entry name" value="RmlC-like_jellyroll"/>
</dbReference>
<dbReference type="InterPro" id="IPR050807">
    <property type="entry name" value="TransReg_Diox_bact_type"/>
</dbReference>
<feature type="domain" description="HTH cro/C1-type" evidence="2">
    <location>
        <begin position="24"/>
        <end position="78"/>
    </location>
</feature>
<dbReference type="EMBL" id="NBUC01000112">
    <property type="protein sequence ID" value="PLT99183.1"/>
    <property type="molecule type" value="Genomic_DNA"/>
</dbReference>
<dbReference type="PROSITE" id="PS50943">
    <property type="entry name" value="HTH_CROC1"/>
    <property type="match status" value="1"/>
</dbReference>
<evidence type="ECO:0000256" key="1">
    <source>
        <dbReference type="ARBA" id="ARBA00023125"/>
    </source>
</evidence>
<dbReference type="Pfam" id="PF07883">
    <property type="entry name" value="Cupin_2"/>
    <property type="match status" value="1"/>
</dbReference>
<evidence type="ECO:0000313" key="5">
    <source>
        <dbReference type="Proteomes" id="UP001190825"/>
    </source>
</evidence>
<dbReference type="GO" id="GO:0003700">
    <property type="term" value="F:DNA-binding transcription factor activity"/>
    <property type="evidence" value="ECO:0007669"/>
    <property type="project" value="TreeGrafter"/>
</dbReference>
<dbReference type="GeneID" id="61614755"/>
<dbReference type="AlphaFoldDB" id="A0A508WZ93"/>
<keyword evidence="5" id="KW-1185">Reference proteome</keyword>
<proteinExistence type="predicted"/>
<dbReference type="Proteomes" id="UP001190825">
    <property type="component" value="Unassembled WGS sequence"/>
</dbReference>
<dbReference type="PANTHER" id="PTHR46797">
    <property type="entry name" value="HTH-TYPE TRANSCRIPTIONAL REGULATOR"/>
    <property type="match status" value="1"/>
</dbReference>
<dbReference type="RefSeq" id="WP_012067512.1">
    <property type="nucleotide sequence ID" value="NZ_ATYC01000022.1"/>
</dbReference>
<dbReference type="SUPFAM" id="SSF51182">
    <property type="entry name" value="RmlC-like cupins"/>
    <property type="match status" value="1"/>
</dbReference>
<dbReference type="Proteomes" id="UP000507954">
    <property type="component" value="Unassembled WGS sequence"/>
</dbReference>
<dbReference type="Gene3D" id="2.60.120.10">
    <property type="entry name" value="Jelly Rolls"/>
    <property type="match status" value="1"/>
</dbReference>
<dbReference type="Pfam" id="PF13560">
    <property type="entry name" value="HTH_31"/>
    <property type="match status" value="1"/>
</dbReference>
<dbReference type="GO" id="GO:0005829">
    <property type="term" value="C:cytosol"/>
    <property type="evidence" value="ECO:0007669"/>
    <property type="project" value="TreeGrafter"/>
</dbReference>
<sequence>MTNDLVPLDAPPRPRSRRSIAETLRQLRQENGLTLNELARRCALAPSTLSKIENGQMSPTYDTILSLAEGLGADVAELFARRQTTTVSGRRTINRAGDGVAHNTDQYDYQMLCTELAHKQFVPLKAIIKANSISRFGGMLSHSGEEFVYVLSGEIELHTQFYAPTRLHTGDSCYFDSTMGHALLKASEEDAEVLWVCSRIIEPLKDNGS</sequence>
<dbReference type="GO" id="GO:0003677">
    <property type="term" value="F:DNA binding"/>
    <property type="evidence" value="ECO:0007669"/>
    <property type="project" value="UniProtKB-KW"/>
</dbReference>
<dbReference type="OMA" id="HEGHDWM"/>
<protein>
    <submittedName>
        <fullName evidence="4">Transcriptional regulator, XRE family</fullName>
    </submittedName>
    <submittedName>
        <fullName evidence="3">XRE family transcriptional regulator</fullName>
    </submittedName>
</protein>
<dbReference type="PANTHER" id="PTHR46797:SF20">
    <property type="entry name" value="BLR4304 PROTEIN"/>
    <property type="match status" value="1"/>
</dbReference>
<evidence type="ECO:0000313" key="3">
    <source>
        <dbReference type="EMBL" id="PLT99183.1"/>
    </source>
</evidence>
<reference evidence="3 5" key="2">
    <citation type="journal article" date="2018" name="FEMS Microbiol. Ecol.">
        <title>Co-invading symbiotic mutualists of Medicago polymorpha retain high ancestral diversity and contain diverse accessory genomes.</title>
        <authorList>
            <person name="Porter S.S."/>
            <person name="Faber-Hammond J.J."/>
            <person name="Friesen M.L."/>
        </authorList>
    </citation>
    <scope>NUCLEOTIDE SEQUENCE [LARGE SCALE GENOMIC DNA]</scope>
    <source>
        <strain evidence="3 5">Str16</strain>
    </source>
</reference>
<dbReference type="Gene3D" id="1.10.260.40">
    <property type="entry name" value="lambda repressor-like DNA-binding domains"/>
    <property type="match status" value="1"/>
</dbReference>
<dbReference type="SUPFAM" id="SSF47413">
    <property type="entry name" value="lambda repressor-like DNA-binding domains"/>
    <property type="match status" value="1"/>
</dbReference>
<gene>
    <name evidence="3" type="ORF">BMJ33_23130</name>
    <name evidence="4" type="ORF">EMEDMD4_430033</name>
</gene>
<accession>A0A508WZ93</accession>
<dbReference type="SMART" id="SM00530">
    <property type="entry name" value="HTH_XRE"/>
    <property type="match status" value="1"/>
</dbReference>
<reference evidence="3" key="1">
    <citation type="submission" date="2017-04" db="EMBL/GenBank/DDBJ databases">
        <authorList>
            <person name="Porter S."/>
            <person name="Friesen M.L."/>
            <person name="Faber-Hammond J."/>
        </authorList>
    </citation>
    <scope>NUCLEOTIDE SEQUENCE</scope>
    <source>
        <strain evidence="3">Str16</strain>
    </source>
</reference>
<evidence type="ECO:0000313" key="4">
    <source>
        <dbReference type="EMBL" id="VTZ62686.1"/>
    </source>
</evidence>
<name>A0A508WZ93_9HYPH</name>
<dbReference type="CDD" id="cd00093">
    <property type="entry name" value="HTH_XRE"/>
    <property type="match status" value="1"/>
</dbReference>
<dbReference type="InterPro" id="IPR011051">
    <property type="entry name" value="RmlC_Cupin_sf"/>
</dbReference>
<dbReference type="CDD" id="cd02209">
    <property type="entry name" value="cupin_XRE_C"/>
    <property type="match status" value="1"/>
</dbReference>